<dbReference type="EMBL" id="JAATJH010000002">
    <property type="protein sequence ID" value="NJC26111.1"/>
    <property type="molecule type" value="Genomic_DNA"/>
</dbReference>
<protein>
    <submittedName>
        <fullName evidence="1">Acetyltransferase-like isoleucine patch superfamily enzyme</fullName>
    </submittedName>
</protein>
<accession>A0ABX0XA25</accession>
<dbReference type="Pfam" id="PF14602">
    <property type="entry name" value="Hexapep_2"/>
    <property type="match status" value="1"/>
</dbReference>
<dbReference type="RefSeq" id="WP_168036869.1">
    <property type="nucleotide sequence ID" value="NZ_JAATJH010000002.1"/>
</dbReference>
<dbReference type="PANTHER" id="PTHR23416">
    <property type="entry name" value="SIALIC ACID SYNTHASE-RELATED"/>
    <property type="match status" value="1"/>
</dbReference>
<dbReference type="InterPro" id="IPR011004">
    <property type="entry name" value="Trimer_LpxA-like_sf"/>
</dbReference>
<comment type="caution">
    <text evidence="1">The sequence shown here is derived from an EMBL/GenBank/DDBJ whole genome shotgun (WGS) entry which is preliminary data.</text>
</comment>
<sequence>MENIIKKIWQSDAVFSNTFALLNGFLRYKGKLFLTFKMIFTNNGKLCISKGGKLYAGFLSNRLGQHPGTKGIIKISAGGLLQINGHVRIAESARIYIEGSLIIGNGTYVNPNTMIVASSTVKIGDRCAISWDCQILDNDLHDIGESGDMSSPIFIGDDVLIGSRVIILKGVTIGNGCVVAAGSIVTKDLPSRTLCGGIPARVLKENIDWT</sequence>
<gene>
    <name evidence="1" type="ORF">GGR27_001610</name>
</gene>
<evidence type="ECO:0000313" key="2">
    <source>
        <dbReference type="Proteomes" id="UP000770785"/>
    </source>
</evidence>
<dbReference type="PANTHER" id="PTHR23416:SF78">
    <property type="entry name" value="LIPOPOLYSACCHARIDE BIOSYNTHESIS O-ACETYL TRANSFERASE WBBJ-RELATED"/>
    <property type="match status" value="1"/>
</dbReference>
<dbReference type="Gene3D" id="2.160.10.10">
    <property type="entry name" value="Hexapeptide repeat proteins"/>
    <property type="match status" value="1"/>
</dbReference>
<evidence type="ECO:0000313" key="1">
    <source>
        <dbReference type="EMBL" id="NJC26111.1"/>
    </source>
</evidence>
<dbReference type="InterPro" id="IPR051159">
    <property type="entry name" value="Hexapeptide_acetyltransf"/>
</dbReference>
<dbReference type="SUPFAM" id="SSF51161">
    <property type="entry name" value="Trimeric LpxA-like enzymes"/>
    <property type="match status" value="1"/>
</dbReference>
<keyword evidence="2" id="KW-1185">Reference proteome</keyword>
<organism evidence="1 2">
    <name type="scientific">Neolewinella antarctica</name>
    <dbReference type="NCBI Taxonomy" id="442734"/>
    <lineage>
        <taxon>Bacteria</taxon>
        <taxon>Pseudomonadati</taxon>
        <taxon>Bacteroidota</taxon>
        <taxon>Saprospiria</taxon>
        <taxon>Saprospirales</taxon>
        <taxon>Lewinellaceae</taxon>
        <taxon>Neolewinella</taxon>
    </lineage>
</organism>
<dbReference type="CDD" id="cd04647">
    <property type="entry name" value="LbH_MAT_like"/>
    <property type="match status" value="1"/>
</dbReference>
<dbReference type="InterPro" id="IPR001451">
    <property type="entry name" value="Hexapep"/>
</dbReference>
<dbReference type="Proteomes" id="UP000770785">
    <property type="component" value="Unassembled WGS sequence"/>
</dbReference>
<reference evidence="1 2" key="1">
    <citation type="submission" date="2020-03" db="EMBL/GenBank/DDBJ databases">
        <title>Genomic Encyclopedia of Type Strains, Phase IV (KMG-IV): sequencing the most valuable type-strain genomes for metagenomic binning, comparative biology and taxonomic classification.</title>
        <authorList>
            <person name="Goeker M."/>
        </authorList>
    </citation>
    <scope>NUCLEOTIDE SEQUENCE [LARGE SCALE GENOMIC DNA]</scope>
    <source>
        <strain evidence="1 2">DSM 105096</strain>
    </source>
</reference>
<name>A0ABX0XA25_9BACT</name>
<proteinExistence type="predicted"/>